<dbReference type="SMART" id="SM00700">
    <property type="entry name" value="JHBP"/>
    <property type="match status" value="1"/>
</dbReference>
<protein>
    <submittedName>
        <fullName evidence="2">Uncharacterized protein</fullName>
    </submittedName>
</protein>
<dbReference type="InterPro" id="IPR038606">
    <property type="entry name" value="To_sf"/>
</dbReference>
<feature type="signal peptide" evidence="1">
    <location>
        <begin position="1"/>
        <end position="17"/>
    </location>
</feature>
<accession>A0AAV1K227</accession>
<keyword evidence="3" id="KW-1185">Reference proteome</keyword>
<proteinExistence type="predicted"/>
<reference evidence="2 3" key="1">
    <citation type="submission" date="2023-11" db="EMBL/GenBank/DDBJ databases">
        <authorList>
            <person name="Okamura Y."/>
        </authorList>
    </citation>
    <scope>NUCLEOTIDE SEQUENCE [LARGE SCALE GENOMIC DNA]</scope>
</reference>
<dbReference type="PANTHER" id="PTHR11008">
    <property type="entry name" value="PROTEIN TAKEOUT-LIKE PROTEIN"/>
    <property type="match status" value="1"/>
</dbReference>
<name>A0AAV1K227_9NEOP</name>
<dbReference type="Proteomes" id="UP001497472">
    <property type="component" value="Unassembled WGS sequence"/>
</dbReference>
<dbReference type="Pfam" id="PF06585">
    <property type="entry name" value="JHBP"/>
    <property type="match status" value="1"/>
</dbReference>
<evidence type="ECO:0000256" key="1">
    <source>
        <dbReference type="SAM" id="SignalP"/>
    </source>
</evidence>
<dbReference type="AlphaFoldDB" id="A0AAV1K227"/>
<dbReference type="PANTHER" id="PTHR11008:SF32">
    <property type="entry name" value="CIRCADIAN CLOCK-CONTROLLED PROTEIN DAYWAKE-RELATED"/>
    <property type="match status" value="1"/>
</dbReference>
<dbReference type="InterPro" id="IPR010562">
    <property type="entry name" value="Haemolymph_juvenile_hormone-bd"/>
</dbReference>
<sequence>MLRIVLYLVCCFVLSNAATVSYITPCKPDDKPCMIASAQAAIPHVANGIPEFHVPVLDPISIESVRNDGKDLQLGFRNLQVYGTSKCKVIDLTRGLGSKPTISMTVECPLRSVGQYDLKGKLLFIEAFGDGDFEIKTNKVRIDVMTRTKEIEGADGKKHWKVTGFDYTYDLVEKVDFRLENLFGGDETRAKPILEVLEHSWKEIVTELGGPIIHELLSKAIQAVNKFFYVVPADNLEIA</sequence>
<dbReference type="Gene3D" id="3.15.10.30">
    <property type="entry name" value="Haemolymph juvenile hormone binding protein"/>
    <property type="match status" value="1"/>
</dbReference>
<comment type="caution">
    <text evidence="2">The sequence shown here is derived from an EMBL/GenBank/DDBJ whole genome shotgun (WGS) entry which is preliminary data.</text>
</comment>
<keyword evidence="1" id="KW-0732">Signal</keyword>
<evidence type="ECO:0000313" key="2">
    <source>
        <dbReference type="EMBL" id="CAK1555196.1"/>
    </source>
</evidence>
<gene>
    <name evidence="2" type="ORF">LNINA_LOCUS14031</name>
</gene>
<evidence type="ECO:0000313" key="3">
    <source>
        <dbReference type="Proteomes" id="UP001497472"/>
    </source>
</evidence>
<dbReference type="EMBL" id="CAVLEF010000280">
    <property type="protein sequence ID" value="CAK1555196.1"/>
    <property type="molecule type" value="Genomic_DNA"/>
</dbReference>
<dbReference type="GO" id="GO:0005615">
    <property type="term" value="C:extracellular space"/>
    <property type="evidence" value="ECO:0007669"/>
    <property type="project" value="TreeGrafter"/>
</dbReference>
<organism evidence="2 3">
    <name type="scientific">Leptosia nina</name>
    <dbReference type="NCBI Taxonomy" id="320188"/>
    <lineage>
        <taxon>Eukaryota</taxon>
        <taxon>Metazoa</taxon>
        <taxon>Ecdysozoa</taxon>
        <taxon>Arthropoda</taxon>
        <taxon>Hexapoda</taxon>
        <taxon>Insecta</taxon>
        <taxon>Pterygota</taxon>
        <taxon>Neoptera</taxon>
        <taxon>Endopterygota</taxon>
        <taxon>Lepidoptera</taxon>
        <taxon>Glossata</taxon>
        <taxon>Ditrysia</taxon>
        <taxon>Papilionoidea</taxon>
        <taxon>Pieridae</taxon>
        <taxon>Pierinae</taxon>
        <taxon>Leptosia</taxon>
    </lineage>
</organism>
<feature type="chain" id="PRO_5043348281" evidence="1">
    <location>
        <begin position="18"/>
        <end position="239"/>
    </location>
</feature>